<gene>
    <name evidence="1" type="ORF">HJO_03085</name>
</gene>
<organism evidence="1 2">
    <name type="scientific">Hyphomonas johnsonii MHS-2</name>
    <dbReference type="NCBI Taxonomy" id="1280950"/>
    <lineage>
        <taxon>Bacteria</taxon>
        <taxon>Pseudomonadati</taxon>
        <taxon>Pseudomonadota</taxon>
        <taxon>Alphaproteobacteria</taxon>
        <taxon>Hyphomonadales</taxon>
        <taxon>Hyphomonadaceae</taxon>
        <taxon>Hyphomonas</taxon>
    </lineage>
</organism>
<dbReference type="AlphaFoldDB" id="A0A059FUE1"/>
<dbReference type="PATRIC" id="fig|1280950.3.peg.628"/>
<dbReference type="Proteomes" id="UP000025171">
    <property type="component" value="Unassembled WGS sequence"/>
</dbReference>
<sequence length="190" mass="19957">MNTIVNCKTSVVDLDGVAAKAAELGFRRASFSELKQGVAVAEELMATKIATPDAIAEMDRITGMTAWVTGDPVDGVFLSLPLSALGESAVRNGTYVPGSPDPRHLCAVGAPCSAFYIGVYAGRTREARKRVMTAAAVMRVDLFSAFPCFARGATEDGRRSMEGLGFRPVAGGLPDLYVQEALVPRAGEAA</sequence>
<dbReference type="OrthoDB" id="7618794at2"/>
<keyword evidence="2" id="KW-1185">Reference proteome</keyword>
<evidence type="ECO:0000313" key="1">
    <source>
        <dbReference type="EMBL" id="KCZ94325.1"/>
    </source>
</evidence>
<dbReference type="EMBL" id="ARYK01000001">
    <property type="protein sequence ID" value="KCZ94325.1"/>
    <property type="molecule type" value="Genomic_DNA"/>
</dbReference>
<name>A0A059FUE1_9PROT</name>
<protein>
    <submittedName>
        <fullName evidence="1">Uncharacterized protein</fullName>
    </submittedName>
</protein>
<dbReference type="RefSeq" id="WP_035613403.1">
    <property type="nucleotide sequence ID" value="NZ_ARYK01000001.1"/>
</dbReference>
<proteinExistence type="predicted"/>
<dbReference type="STRING" id="1280950.HJO_03085"/>
<comment type="caution">
    <text evidence="1">The sequence shown here is derived from an EMBL/GenBank/DDBJ whole genome shotgun (WGS) entry which is preliminary data.</text>
</comment>
<evidence type="ECO:0000313" key="2">
    <source>
        <dbReference type="Proteomes" id="UP000025171"/>
    </source>
</evidence>
<accession>A0A059FUE1</accession>
<reference evidence="1 2" key="1">
    <citation type="journal article" date="2014" name="Antonie Van Leeuwenhoek">
        <title>Hyphomonas beringensis sp. nov. and Hyphomonas chukchiensis sp. nov., isolated from surface seawater of the Bering Sea and Chukchi Sea.</title>
        <authorList>
            <person name="Li C."/>
            <person name="Lai Q."/>
            <person name="Li G."/>
            <person name="Dong C."/>
            <person name="Wang J."/>
            <person name="Liao Y."/>
            <person name="Shao Z."/>
        </authorList>
    </citation>
    <scope>NUCLEOTIDE SEQUENCE [LARGE SCALE GENOMIC DNA]</scope>
    <source>
        <strain evidence="1 2">MHS-2</strain>
    </source>
</reference>
<dbReference type="eggNOG" id="ENOG50315AS">
    <property type="taxonomic scope" value="Bacteria"/>
</dbReference>